<keyword evidence="2" id="KW-1185">Reference proteome</keyword>
<evidence type="ECO:0000313" key="1">
    <source>
        <dbReference type="EMBL" id="KAJ9122023.1"/>
    </source>
</evidence>
<organism evidence="1 2">
    <name type="scientific">Naganishia onofrii</name>
    <dbReference type="NCBI Taxonomy" id="1851511"/>
    <lineage>
        <taxon>Eukaryota</taxon>
        <taxon>Fungi</taxon>
        <taxon>Dikarya</taxon>
        <taxon>Basidiomycota</taxon>
        <taxon>Agaricomycotina</taxon>
        <taxon>Tremellomycetes</taxon>
        <taxon>Filobasidiales</taxon>
        <taxon>Filobasidiaceae</taxon>
        <taxon>Naganishia</taxon>
    </lineage>
</organism>
<reference evidence="1" key="1">
    <citation type="submission" date="2023-04" db="EMBL/GenBank/DDBJ databases">
        <title>Draft Genome sequencing of Naganishia species isolated from polar environments using Oxford Nanopore Technology.</title>
        <authorList>
            <person name="Leo P."/>
            <person name="Venkateswaran K."/>
        </authorList>
    </citation>
    <scope>NUCLEOTIDE SEQUENCE</scope>
    <source>
        <strain evidence="1">DBVPG 5303</strain>
    </source>
</reference>
<protein>
    <submittedName>
        <fullName evidence="1">Uncharacterized protein</fullName>
    </submittedName>
</protein>
<accession>A0ACC2XDW0</accession>
<proteinExistence type="predicted"/>
<sequence length="278" mass="29744">MDGTSPTRFIALFTRTANPINLATDSSPVTHHDTANTHNTVVEEDEDGHPIIVVPPAVVEDLTDEEKKEREGYATFVWRTVVDLEGVSVELLGGGDAAKAQNRGKEKGKGKEGEVDGEEMGRIPEDDELAKGDEELRTIEAMDLGHEHDGGGGDVEDEGFAIDPALSAMAPVAPTPAPAPAPLDTTTAATDEDPSAIKETQQEPSAAATPLATTTPPTTTPGVIPDSEKHDLMRLKEKYGDKVVLRASESMIMNALTGSYVRVRRHCVFLPPGQAWLY</sequence>
<dbReference type="Proteomes" id="UP001234202">
    <property type="component" value="Unassembled WGS sequence"/>
</dbReference>
<evidence type="ECO:0000313" key="2">
    <source>
        <dbReference type="Proteomes" id="UP001234202"/>
    </source>
</evidence>
<dbReference type="EMBL" id="JASBWV010000016">
    <property type="protein sequence ID" value="KAJ9122023.1"/>
    <property type="molecule type" value="Genomic_DNA"/>
</dbReference>
<gene>
    <name evidence="1" type="ORF">QFC24_004606</name>
</gene>
<name>A0ACC2XDW0_9TREE</name>
<comment type="caution">
    <text evidence="1">The sequence shown here is derived from an EMBL/GenBank/DDBJ whole genome shotgun (WGS) entry which is preliminary data.</text>
</comment>